<name>A0A164PDP8_9NOCA</name>
<feature type="transmembrane region" description="Helical" evidence="1">
    <location>
        <begin position="218"/>
        <end position="238"/>
    </location>
</feature>
<dbReference type="NCBIfam" id="NF041646">
    <property type="entry name" value="VC0807_fam"/>
    <property type="match status" value="1"/>
</dbReference>
<evidence type="ECO:0008006" key="4">
    <source>
        <dbReference type="Google" id="ProtNLM"/>
    </source>
</evidence>
<feature type="transmembrane region" description="Helical" evidence="1">
    <location>
        <begin position="79"/>
        <end position="98"/>
    </location>
</feature>
<keyword evidence="1" id="KW-1133">Transmembrane helix</keyword>
<proteinExistence type="predicted"/>
<protein>
    <recommendedName>
        <fullName evidence="4">DUF3159 domain-containing protein</fullName>
    </recommendedName>
</protein>
<evidence type="ECO:0000313" key="2">
    <source>
        <dbReference type="EMBL" id="KZM75432.1"/>
    </source>
</evidence>
<comment type="caution">
    <text evidence="2">The sequence shown here is derived from an EMBL/GenBank/DDBJ whole genome shotgun (WGS) entry which is preliminary data.</text>
</comment>
<sequence>MEAADVHPGADVAHPPARIAFDATPSNEGETIMTVATDLPARPDRGSGRARDLLSLGLSIGLGLGSYYVFRAFGVSDVAALVASSIVTALWVLGVAVVRGRLDGLAAIGLPLNGLGLLIAFAGGDARLVLAKDPLTSAVLCVLLLGSLVVGRPAIFGISRRLHAGGTESARYWETLWHNDPQVRHAFRRSTELWAAGFAVDATIRLLMIYTLPLSVSVALMNVVQFTILGILAAFTFHTRRRLNMKGRIEQLVVVG</sequence>
<evidence type="ECO:0000256" key="1">
    <source>
        <dbReference type="SAM" id="Phobius"/>
    </source>
</evidence>
<feature type="transmembrane region" description="Helical" evidence="1">
    <location>
        <begin position="193"/>
        <end position="212"/>
    </location>
</feature>
<feature type="transmembrane region" description="Helical" evidence="1">
    <location>
        <begin position="53"/>
        <end position="73"/>
    </location>
</feature>
<evidence type="ECO:0000313" key="3">
    <source>
        <dbReference type="Proteomes" id="UP000076512"/>
    </source>
</evidence>
<feature type="transmembrane region" description="Helical" evidence="1">
    <location>
        <begin position="135"/>
        <end position="155"/>
    </location>
</feature>
<keyword evidence="1" id="KW-0472">Membrane</keyword>
<accession>A0A164PDP8</accession>
<dbReference type="Proteomes" id="UP000076512">
    <property type="component" value="Unassembled WGS sequence"/>
</dbReference>
<feature type="transmembrane region" description="Helical" evidence="1">
    <location>
        <begin position="105"/>
        <end position="123"/>
    </location>
</feature>
<keyword evidence="3" id="KW-1185">Reference proteome</keyword>
<gene>
    <name evidence="2" type="ORF">AWN90_18800</name>
</gene>
<dbReference type="STRING" id="455432.AWN90_18800"/>
<organism evidence="2 3">
    <name type="scientific">Nocardia terpenica</name>
    <dbReference type="NCBI Taxonomy" id="455432"/>
    <lineage>
        <taxon>Bacteria</taxon>
        <taxon>Bacillati</taxon>
        <taxon>Actinomycetota</taxon>
        <taxon>Actinomycetes</taxon>
        <taxon>Mycobacteriales</taxon>
        <taxon>Nocardiaceae</taxon>
        <taxon>Nocardia</taxon>
    </lineage>
</organism>
<dbReference type="AlphaFoldDB" id="A0A164PDP8"/>
<reference evidence="2 3" key="1">
    <citation type="submission" date="2016-04" db="EMBL/GenBank/DDBJ databases">
        <authorList>
            <person name="Evans L.H."/>
            <person name="Alamgir A."/>
            <person name="Owens N."/>
            <person name="Weber N.D."/>
            <person name="Virtaneva K."/>
            <person name="Barbian K."/>
            <person name="Babar A."/>
            <person name="Rosenke K."/>
        </authorList>
    </citation>
    <scope>NUCLEOTIDE SEQUENCE [LARGE SCALE GENOMIC DNA]</scope>
    <source>
        <strain evidence="2 3">IFM 0406</strain>
    </source>
</reference>
<dbReference type="EMBL" id="LWGR01000003">
    <property type="protein sequence ID" value="KZM75432.1"/>
    <property type="molecule type" value="Genomic_DNA"/>
</dbReference>
<keyword evidence="1" id="KW-0812">Transmembrane</keyword>